<keyword evidence="3" id="KW-1185">Reference proteome</keyword>
<reference evidence="2 3" key="1">
    <citation type="submission" date="2020-03" db="EMBL/GenBank/DDBJ databases">
        <title>Whole genome shotgun sequence of Phytohabitans rumicis NBRC 108638.</title>
        <authorList>
            <person name="Komaki H."/>
            <person name="Tamura T."/>
        </authorList>
    </citation>
    <scope>NUCLEOTIDE SEQUENCE [LARGE SCALE GENOMIC DNA]</scope>
    <source>
        <strain evidence="2 3">NBRC 108638</strain>
    </source>
</reference>
<proteinExistence type="predicted"/>
<dbReference type="AlphaFoldDB" id="A0A6V8LEN8"/>
<gene>
    <name evidence="2" type="ORF">Prum_069230</name>
</gene>
<organism evidence="2 3">
    <name type="scientific">Phytohabitans rumicis</name>
    <dbReference type="NCBI Taxonomy" id="1076125"/>
    <lineage>
        <taxon>Bacteria</taxon>
        <taxon>Bacillati</taxon>
        <taxon>Actinomycetota</taxon>
        <taxon>Actinomycetes</taxon>
        <taxon>Micromonosporales</taxon>
        <taxon>Micromonosporaceae</taxon>
    </lineage>
</organism>
<sequence length="313" mass="32281">MPAATLLDGGTHGIACPHPNTTVGLVKMRLFPLTSRTSVRYRVEVAPQRLGLTPLPGGATAWPGRVGDPAEVEQVLAGVTTRAAQRAATAAVLRPVEQADDLNTDKRRHHLLPVHPSLKPLFPAGGPRHGSVVVAAGTTSLILALLATPTAAGRYAAVVNMPRLGALAADEYGVRLERLALVPDPGPNWAAITAILLDGLAMVVTGVDGEVNAETAQRLAARARRSGAVLVPAGPAVVWPGADVVLVADPPAWEGLGAGRGRLRRAVMTVTSTGRGAGARSRELVVPIPLPDPADMAPRRAARDETGPVALSA</sequence>
<evidence type="ECO:0000313" key="3">
    <source>
        <dbReference type="Proteomes" id="UP000482960"/>
    </source>
</evidence>
<feature type="compositionally biased region" description="Basic and acidic residues" evidence="1">
    <location>
        <begin position="297"/>
        <end position="306"/>
    </location>
</feature>
<dbReference type="Proteomes" id="UP000482960">
    <property type="component" value="Unassembled WGS sequence"/>
</dbReference>
<name>A0A6V8LEN8_9ACTN</name>
<reference evidence="2 3" key="2">
    <citation type="submission" date="2020-03" db="EMBL/GenBank/DDBJ databases">
        <authorList>
            <person name="Ichikawa N."/>
            <person name="Kimura A."/>
            <person name="Kitahashi Y."/>
            <person name="Uohara A."/>
        </authorList>
    </citation>
    <scope>NUCLEOTIDE SEQUENCE [LARGE SCALE GENOMIC DNA]</scope>
    <source>
        <strain evidence="2 3">NBRC 108638</strain>
    </source>
</reference>
<dbReference type="EMBL" id="BLPG01000001">
    <property type="protein sequence ID" value="GFJ93281.1"/>
    <property type="molecule type" value="Genomic_DNA"/>
</dbReference>
<comment type="caution">
    <text evidence="2">The sequence shown here is derived from an EMBL/GenBank/DDBJ whole genome shotgun (WGS) entry which is preliminary data.</text>
</comment>
<evidence type="ECO:0000313" key="2">
    <source>
        <dbReference type="EMBL" id="GFJ93281.1"/>
    </source>
</evidence>
<accession>A0A6V8LEN8</accession>
<feature type="region of interest" description="Disordered" evidence="1">
    <location>
        <begin position="289"/>
        <end position="313"/>
    </location>
</feature>
<protein>
    <submittedName>
        <fullName evidence="2">Uncharacterized protein</fullName>
    </submittedName>
</protein>
<evidence type="ECO:0000256" key="1">
    <source>
        <dbReference type="SAM" id="MobiDB-lite"/>
    </source>
</evidence>